<evidence type="ECO:0000313" key="1">
    <source>
        <dbReference type="EMBL" id="QRL05151.1"/>
    </source>
</evidence>
<sequence length="103" mass="12108">MADQLKGGQEARRAAMLCQNPRFWLYLDQRWRAKNALEVHHFPDGTFKAAGATRWLRKACSIQSRAELDHNNQAREMLERIVADYQRWERNQQLLSRRGGGRV</sequence>
<dbReference type="Proteomes" id="UP000663479">
    <property type="component" value="Chromosome"/>
</dbReference>
<accession>A0AAP9ZFZ7</accession>
<dbReference type="EMBL" id="CP066539">
    <property type="protein sequence ID" value="QRL05151.1"/>
    <property type="molecule type" value="Genomic_DNA"/>
</dbReference>
<gene>
    <name evidence="1" type="ORF">JDS37_09560</name>
</gene>
<organism evidence="1 2">
    <name type="scientific">Vreelandella venusta</name>
    <dbReference type="NCBI Taxonomy" id="44935"/>
    <lineage>
        <taxon>Bacteria</taxon>
        <taxon>Pseudomonadati</taxon>
        <taxon>Pseudomonadota</taxon>
        <taxon>Gammaproteobacteria</taxon>
        <taxon>Oceanospirillales</taxon>
        <taxon>Halomonadaceae</taxon>
        <taxon>Vreelandella</taxon>
    </lineage>
</organism>
<dbReference type="AlphaFoldDB" id="A0AAP9ZFZ7"/>
<name>A0AAP9ZFZ7_9GAMM</name>
<reference evidence="1" key="1">
    <citation type="submission" date="2020-12" db="EMBL/GenBank/DDBJ databases">
        <title>Genome reconstruction of Halomonas venusta strain DSM 4743.</title>
        <authorList>
            <person name="Aguirre-Garrido J.F."/>
            <person name="Hernandez-Soto L.M."/>
            <person name="Martinez-Abarca F."/>
        </authorList>
    </citation>
    <scope>NUCLEOTIDE SEQUENCE</scope>
    <source>
        <strain evidence="1">4743</strain>
    </source>
</reference>
<evidence type="ECO:0000313" key="2">
    <source>
        <dbReference type="Proteomes" id="UP000663479"/>
    </source>
</evidence>
<protein>
    <submittedName>
        <fullName evidence="1">Uncharacterized protein</fullName>
    </submittedName>
</protein>
<proteinExistence type="predicted"/>
<dbReference type="RefSeq" id="WP_146943489.1">
    <property type="nucleotide sequence ID" value="NZ_BJUL01000006.1"/>
</dbReference>